<evidence type="ECO:0000256" key="1">
    <source>
        <dbReference type="SAM" id="MobiDB-lite"/>
    </source>
</evidence>
<dbReference type="HOGENOM" id="CLU_140900_1_0_6"/>
<feature type="compositionally biased region" description="Basic and acidic residues" evidence="1">
    <location>
        <begin position="50"/>
        <end position="65"/>
    </location>
</feature>
<feature type="region of interest" description="Disordered" evidence="1">
    <location>
        <begin position="44"/>
        <end position="66"/>
    </location>
</feature>
<evidence type="ECO:0008006" key="4">
    <source>
        <dbReference type="Google" id="ProtNLM"/>
    </source>
</evidence>
<evidence type="ECO:0000313" key="2">
    <source>
        <dbReference type="EMBL" id="CDG15710.1"/>
    </source>
</evidence>
<dbReference type="InterPro" id="IPR025528">
    <property type="entry name" value="BrnA_antitoxin"/>
</dbReference>
<proteinExistence type="predicted"/>
<dbReference type="Proteomes" id="UP000032721">
    <property type="component" value="Plasmid XD_p"/>
</dbReference>
<sequence length="134" mass="15630">MCLFWWRIQHALKMALKSFASSVPEKPSGMRENVMSMVRYKRNELPPLSEKQKAELRKLSDKPDSDIDYSDIAPLDTAFWKNATQGQFYRPVKTQTSVRIDADVLAWLKETGKGYQTRLNAILREAMLRDLHRK</sequence>
<dbReference type="Pfam" id="PF14384">
    <property type="entry name" value="BrnA_antitoxin"/>
    <property type="match status" value="1"/>
</dbReference>
<dbReference type="AlphaFoldDB" id="A0A068QPH0"/>
<dbReference type="EMBL" id="FO704549">
    <property type="protein sequence ID" value="CDG15710.1"/>
    <property type="molecule type" value="Genomic_DNA"/>
</dbReference>
<gene>
    <name evidence="2" type="ORF">XDD1_p0008</name>
</gene>
<geneLocation type="plasmid" evidence="2 3">
    <name>XD_p</name>
</geneLocation>
<evidence type="ECO:0000313" key="3">
    <source>
        <dbReference type="Proteomes" id="UP000032721"/>
    </source>
</evidence>
<dbReference type="KEGG" id="xdo:XDD1_p0008"/>
<keyword evidence="2" id="KW-0614">Plasmid</keyword>
<accession>A0A068QPH0</accession>
<reference evidence="2 3" key="1">
    <citation type="submission" date="2013-07" db="EMBL/GenBank/DDBJ databases">
        <authorList>
            <person name="Genoscope - CEA"/>
        </authorList>
    </citation>
    <scope>NUCLEOTIDE SEQUENCE [LARGE SCALE GENOMIC DNA]</scope>
    <source>
        <strain evidence="3">FRM16 / DSM 17909</strain>
        <plasmid evidence="3">Plasmid XD_p</plasmid>
    </source>
</reference>
<protein>
    <recommendedName>
        <fullName evidence="4">Toxin-antitoxin system, antitoxin component</fullName>
    </recommendedName>
</protein>
<organism evidence="2 3">
    <name type="scientific">Xenorhabdus doucetiae</name>
    <dbReference type="NCBI Taxonomy" id="351671"/>
    <lineage>
        <taxon>Bacteria</taxon>
        <taxon>Pseudomonadati</taxon>
        <taxon>Pseudomonadota</taxon>
        <taxon>Gammaproteobacteria</taxon>
        <taxon>Enterobacterales</taxon>
        <taxon>Morganellaceae</taxon>
        <taxon>Xenorhabdus</taxon>
    </lineage>
</organism>
<name>A0A068QPH0_9GAMM</name>